<keyword evidence="5 10" id="KW-0812">Transmembrane</keyword>
<evidence type="ECO:0000313" key="11">
    <source>
        <dbReference type="EMBL" id="OQR75817.1"/>
    </source>
</evidence>
<dbReference type="OrthoDB" id="369569at2759"/>
<evidence type="ECO:0000256" key="8">
    <source>
        <dbReference type="ARBA" id="ARBA00023136"/>
    </source>
</evidence>
<keyword evidence="8 10" id="KW-0472">Membrane</keyword>
<organism evidence="11 12">
    <name type="scientific">Tropilaelaps mercedesae</name>
    <dbReference type="NCBI Taxonomy" id="418985"/>
    <lineage>
        <taxon>Eukaryota</taxon>
        <taxon>Metazoa</taxon>
        <taxon>Ecdysozoa</taxon>
        <taxon>Arthropoda</taxon>
        <taxon>Chelicerata</taxon>
        <taxon>Arachnida</taxon>
        <taxon>Acari</taxon>
        <taxon>Parasitiformes</taxon>
        <taxon>Mesostigmata</taxon>
        <taxon>Gamasina</taxon>
        <taxon>Dermanyssoidea</taxon>
        <taxon>Laelapidae</taxon>
        <taxon>Tropilaelaps</taxon>
    </lineage>
</organism>
<comment type="similarity">
    <text evidence="2">Belongs to the EMC4 family.</text>
</comment>
<evidence type="ECO:0000256" key="5">
    <source>
        <dbReference type="ARBA" id="ARBA00022692"/>
    </source>
</evidence>
<dbReference type="Pfam" id="PF06417">
    <property type="entry name" value="EMC4"/>
    <property type="match status" value="1"/>
</dbReference>
<keyword evidence="12" id="KW-1185">Reference proteome</keyword>
<evidence type="ECO:0000256" key="9">
    <source>
        <dbReference type="ARBA" id="ARBA00031143"/>
    </source>
</evidence>
<evidence type="ECO:0000313" key="12">
    <source>
        <dbReference type="Proteomes" id="UP000192247"/>
    </source>
</evidence>
<evidence type="ECO:0000256" key="7">
    <source>
        <dbReference type="ARBA" id="ARBA00022989"/>
    </source>
</evidence>
<dbReference type="PANTHER" id="PTHR19315">
    <property type="entry name" value="ER MEMBRANE PROTEIN COMPLEX SUBUNIT 4"/>
    <property type="match status" value="1"/>
</dbReference>
<dbReference type="FunCoup" id="A0A1V9XQN8">
    <property type="interactions" value="1765"/>
</dbReference>
<protein>
    <recommendedName>
        <fullName evidence="4">ER membrane protein complex subunit 4</fullName>
    </recommendedName>
    <alternativeName>
        <fullName evidence="9">Transmembrane protein 85</fullName>
    </alternativeName>
</protein>
<evidence type="ECO:0000256" key="2">
    <source>
        <dbReference type="ARBA" id="ARBA00007715"/>
    </source>
</evidence>
<dbReference type="EMBL" id="MNPL01005734">
    <property type="protein sequence ID" value="OQR75817.1"/>
    <property type="molecule type" value="Genomic_DNA"/>
</dbReference>
<dbReference type="AlphaFoldDB" id="A0A1V9XQN8"/>
<evidence type="ECO:0000256" key="3">
    <source>
        <dbReference type="ARBA" id="ARBA00011276"/>
    </source>
</evidence>
<gene>
    <name evidence="11" type="ORF">BIW11_00705</name>
</gene>
<accession>A0A1V9XQN8</accession>
<proteinExistence type="inferred from homology"/>
<dbReference type="Proteomes" id="UP000192247">
    <property type="component" value="Unassembled WGS sequence"/>
</dbReference>
<dbReference type="InterPro" id="IPR009445">
    <property type="entry name" value="TMEM85/Emc4"/>
</dbReference>
<dbReference type="GO" id="GO:0005789">
    <property type="term" value="C:endoplasmic reticulum membrane"/>
    <property type="evidence" value="ECO:0007669"/>
    <property type="project" value="UniProtKB-SubCell"/>
</dbReference>
<dbReference type="STRING" id="418985.A0A1V9XQN8"/>
<comment type="caution">
    <text evidence="11">The sequence shown here is derived from an EMBL/GenBank/DDBJ whole genome shotgun (WGS) entry which is preliminary data.</text>
</comment>
<keyword evidence="7 10" id="KW-1133">Transmembrane helix</keyword>
<comment type="subunit">
    <text evidence="3">Component of the ER membrane protein complex (EMC).</text>
</comment>
<evidence type="ECO:0000256" key="10">
    <source>
        <dbReference type="SAM" id="Phobius"/>
    </source>
</evidence>
<comment type="subcellular location">
    <subcellularLocation>
        <location evidence="1">Endoplasmic reticulum membrane</location>
        <topology evidence="1">Multi-pass membrane protein</topology>
    </subcellularLocation>
</comment>
<evidence type="ECO:0000256" key="1">
    <source>
        <dbReference type="ARBA" id="ARBA00004477"/>
    </source>
</evidence>
<feature type="transmembrane region" description="Helical" evidence="10">
    <location>
        <begin position="60"/>
        <end position="82"/>
    </location>
</feature>
<reference evidence="11 12" key="1">
    <citation type="journal article" date="2017" name="Gigascience">
        <title>Draft genome of the honey bee ectoparasitic mite, Tropilaelaps mercedesae, is shaped by the parasitic life history.</title>
        <authorList>
            <person name="Dong X."/>
            <person name="Armstrong S.D."/>
            <person name="Xia D."/>
            <person name="Makepeace B.L."/>
            <person name="Darby A.C."/>
            <person name="Kadowaki T."/>
        </authorList>
    </citation>
    <scope>NUCLEOTIDE SEQUENCE [LARGE SCALE GENOMIC DNA]</scope>
    <source>
        <strain evidence="11">Wuxi-XJTLU</strain>
    </source>
</reference>
<evidence type="ECO:0000256" key="6">
    <source>
        <dbReference type="ARBA" id="ARBA00022824"/>
    </source>
</evidence>
<evidence type="ECO:0000256" key="4">
    <source>
        <dbReference type="ARBA" id="ARBA00020820"/>
    </source>
</evidence>
<keyword evidence="6" id="KW-0256">Endoplasmic reticulum</keyword>
<name>A0A1V9XQN8_9ACAR</name>
<dbReference type="InParanoid" id="A0A1V9XQN8"/>
<sequence length="158" mass="17529">MSERKTIEKECEPLCLPPGFLPNMAFTTTQISRENESNLIVKRSWDIALGPLKQIPMNLFIMYMAGNSISIFPLMMVGMLLLRPIKALISLNATFVMITGTQEILQKLVYVIGNLATISLALYKCSSMGLLPTYASDWLDFVEPAMRAEYSGGGLNLS</sequence>